<dbReference type="Proteomes" id="UP001154282">
    <property type="component" value="Unassembled WGS sequence"/>
</dbReference>
<gene>
    <name evidence="2" type="ORF">LITE_LOCUS14395</name>
</gene>
<evidence type="ECO:0000259" key="1">
    <source>
        <dbReference type="Pfam" id="PF03936"/>
    </source>
</evidence>
<dbReference type="GO" id="GO:0000287">
    <property type="term" value="F:magnesium ion binding"/>
    <property type="evidence" value="ECO:0007669"/>
    <property type="project" value="InterPro"/>
</dbReference>
<proteinExistence type="predicted"/>
<evidence type="ECO:0000313" key="3">
    <source>
        <dbReference type="Proteomes" id="UP001154282"/>
    </source>
</evidence>
<evidence type="ECO:0000313" key="2">
    <source>
        <dbReference type="EMBL" id="CAI0409460.1"/>
    </source>
</evidence>
<reference evidence="2" key="1">
    <citation type="submission" date="2022-08" db="EMBL/GenBank/DDBJ databases">
        <authorList>
            <person name="Gutierrez-Valencia J."/>
        </authorList>
    </citation>
    <scope>NUCLEOTIDE SEQUENCE</scope>
</reference>
<accession>A0AAV0JHQ0</accession>
<protein>
    <recommendedName>
        <fullName evidence="1">Terpene synthase metal-binding domain-containing protein</fullName>
    </recommendedName>
</protein>
<feature type="non-terminal residue" evidence="2">
    <location>
        <position position="1"/>
    </location>
</feature>
<dbReference type="GO" id="GO:0010333">
    <property type="term" value="F:terpene synthase activity"/>
    <property type="evidence" value="ECO:0007669"/>
    <property type="project" value="InterPro"/>
</dbReference>
<dbReference type="Pfam" id="PF03936">
    <property type="entry name" value="Terpene_synth_C"/>
    <property type="match status" value="1"/>
</dbReference>
<dbReference type="Gene3D" id="1.10.600.10">
    <property type="entry name" value="Farnesyl Diphosphate Synthase"/>
    <property type="match status" value="1"/>
</dbReference>
<dbReference type="EMBL" id="CAMGYJ010000005">
    <property type="protein sequence ID" value="CAI0409460.1"/>
    <property type="molecule type" value="Genomic_DNA"/>
</dbReference>
<organism evidence="2 3">
    <name type="scientific">Linum tenue</name>
    <dbReference type="NCBI Taxonomy" id="586396"/>
    <lineage>
        <taxon>Eukaryota</taxon>
        <taxon>Viridiplantae</taxon>
        <taxon>Streptophyta</taxon>
        <taxon>Embryophyta</taxon>
        <taxon>Tracheophyta</taxon>
        <taxon>Spermatophyta</taxon>
        <taxon>Magnoliopsida</taxon>
        <taxon>eudicotyledons</taxon>
        <taxon>Gunneridae</taxon>
        <taxon>Pentapetalae</taxon>
        <taxon>rosids</taxon>
        <taxon>fabids</taxon>
        <taxon>Malpighiales</taxon>
        <taxon>Linaceae</taxon>
        <taxon>Linum</taxon>
    </lineage>
</organism>
<sequence length="85" mass="9589">SFLGEARWRTEGHVPKLEEYLSHANITGGYFFLCPSAYLGMEPELATPEAFEWVADITNKMVMASTSICRVQNDIMSYPVRRSLG</sequence>
<dbReference type="InterPro" id="IPR008949">
    <property type="entry name" value="Isoprenoid_synthase_dom_sf"/>
</dbReference>
<feature type="domain" description="Terpene synthase metal-binding" evidence="1">
    <location>
        <begin position="1"/>
        <end position="79"/>
    </location>
</feature>
<dbReference type="SUPFAM" id="SSF48576">
    <property type="entry name" value="Terpenoid synthases"/>
    <property type="match status" value="1"/>
</dbReference>
<comment type="caution">
    <text evidence="2">The sequence shown here is derived from an EMBL/GenBank/DDBJ whole genome shotgun (WGS) entry which is preliminary data.</text>
</comment>
<dbReference type="AlphaFoldDB" id="A0AAV0JHQ0"/>
<keyword evidence="3" id="KW-1185">Reference proteome</keyword>
<dbReference type="InterPro" id="IPR005630">
    <property type="entry name" value="Terpene_synthase_metal-bd"/>
</dbReference>
<name>A0AAV0JHQ0_9ROSI</name>